<dbReference type="Gene3D" id="2.10.260.10">
    <property type="match status" value="1"/>
</dbReference>
<reference evidence="1 2" key="1">
    <citation type="submission" date="2014-06" db="EMBL/GenBank/DDBJ databases">
        <title>Draft genome sequence of Paenibacillus sp. MSt1.</title>
        <authorList>
            <person name="Aw Y.K."/>
            <person name="Ong K.S."/>
            <person name="Gan H.M."/>
            <person name="Lee S.M."/>
        </authorList>
    </citation>
    <scope>NUCLEOTIDE SEQUENCE [LARGE SCALE GENOMIC DNA]</scope>
    <source>
        <strain evidence="1 2">MSt1</strain>
    </source>
</reference>
<dbReference type="InterPro" id="IPR037914">
    <property type="entry name" value="SpoVT-AbrB_sf"/>
</dbReference>
<gene>
    <name evidence="1" type="ORF">ET33_09905</name>
</gene>
<proteinExistence type="predicted"/>
<accession>A0A081NZZ9</accession>
<dbReference type="PANTHER" id="PTHR36432:SF4">
    <property type="entry name" value="TRANSITION STATE REGULATOR ABH-RELATED"/>
    <property type="match status" value="1"/>
</dbReference>
<dbReference type="OrthoDB" id="2324168at2"/>
<dbReference type="AlphaFoldDB" id="A0A081NZZ9"/>
<dbReference type="eggNOG" id="COG2002">
    <property type="taxonomic scope" value="Bacteria"/>
</dbReference>
<keyword evidence="2" id="KW-1185">Reference proteome</keyword>
<dbReference type="PANTHER" id="PTHR36432">
    <property type="match status" value="1"/>
</dbReference>
<evidence type="ECO:0000313" key="1">
    <source>
        <dbReference type="EMBL" id="KEQ24022.1"/>
    </source>
</evidence>
<dbReference type="Proteomes" id="UP000028123">
    <property type="component" value="Unassembled WGS sequence"/>
</dbReference>
<dbReference type="SUPFAM" id="SSF89447">
    <property type="entry name" value="AbrB/MazE/MraZ-like"/>
    <property type="match status" value="1"/>
</dbReference>
<name>A0A081NZZ9_9BACL</name>
<organism evidence="1 2">
    <name type="scientific">Paenibacillus tyrfis</name>
    <dbReference type="NCBI Taxonomy" id="1501230"/>
    <lineage>
        <taxon>Bacteria</taxon>
        <taxon>Bacillati</taxon>
        <taxon>Bacillota</taxon>
        <taxon>Bacilli</taxon>
        <taxon>Bacillales</taxon>
        <taxon>Paenibacillaceae</taxon>
        <taxon>Paenibacillus</taxon>
    </lineage>
</organism>
<protein>
    <submittedName>
        <fullName evidence="1">AbrB family transcriptional regulator</fullName>
    </submittedName>
</protein>
<comment type="caution">
    <text evidence="1">The sequence shown here is derived from an EMBL/GenBank/DDBJ whole genome shotgun (WGS) entry which is preliminary data.</text>
</comment>
<evidence type="ECO:0000313" key="2">
    <source>
        <dbReference type="Proteomes" id="UP000028123"/>
    </source>
</evidence>
<dbReference type="InterPro" id="IPR052731">
    <property type="entry name" value="B_subtilis_Trans_State_Reg"/>
</dbReference>
<sequence>MKKTGIVRHLDHLGRINLPIELQRTLNIEFGDAIEFFVDDEKRQVLIRKYRAEECLFCSSDEQLFFFRGHFICKACLKESGRNDESVTGTKRKRNKDTMLRLTAVMEQHPSASQAEWGNLVGISQGWVSQLLKQLK</sequence>
<dbReference type="EMBL" id="JNVM01000017">
    <property type="protein sequence ID" value="KEQ24022.1"/>
    <property type="molecule type" value="Genomic_DNA"/>
</dbReference>
<dbReference type="RefSeq" id="WP_036686117.1">
    <property type="nucleotide sequence ID" value="NZ_JNVM01000017.1"/>
</dbReference>